<sequence>MLASVIGMMSVLLLILPMLLAATTMSIGWSTAQRAAIQASAAAEAGIAEARAVLASGDCWSRAPGGTLTSTVTPTGEPLAYEVEIRPKAAGSLTEPTTAACPTTSGALYTESVTIVATGHASTPGVGNSSGDTRTMQAVVDAQYPAPPGWVDYQGYPFSVYSERDMTRMPNSESNFNPTIDLETRILVGGDFTCGYPSATGAYGNSHTYVLGDMTVDELPSTHGDQCGPVSGGSSLVSASAMRIGGDLNLDSEFRLFRKLVWVDGSLRANHPRALSTGFSSTVIVDGDLILDNFYGVTESTSVRYVVGGDLVVNARSSRDRYTDKAIAIPSDSSLSVVVGGQLRGTWADAWQAEAEADDKFDLTVGVGKEAALSTGPVAPEFPAELLDPSLMRWRADAPHLRGGDELQDMDWDTALEAASSGTLSDSCVLSGELVFTVTTGTRIDTRTTCPTGLVFDGDVTFDLQGDLVLLIAGLTQRGSTQVVAPSDGFSALYVVEPWPDAPGATCDDNGANGIHLESGAFSHVNYEDVRKSSAVVFYTAGELRLGENFPAQLWTNSHRMIGHWYGCTVEIADRTGTGKVPYLSAPFARSSAPSTPSGQEPTWVLVSVRDT</sequence>
<reference evidence="1 2" key="1">
    <citation type="submission" date="2018-10" db="EMBL/GenBank/DDBJ databases">
        <title>Isolation, diversity and antifungal activity of actinobacteria from wheat.</title>
        <authorList>
            <person name="Han C."/>
        </authorList>
    </citation>
    <scope>NUCLEOTIDE SEQUENCE [LARGE SCALE GENOMIC DNA]</scope>
    <source>
        <strain evidence="1 2">NEAU-YY56</strain>
    </source>
</reference>
<gene>
    <name evidence="1" type="ORF">EBM89_02345</name>
</gene>
<dbReference type="AlphaFoldDB" id="A0A3M2JLE3"/>
<accession>A0A3M2JLE3</accession>
<keyword evidence="2" id="KW-1185">Reference proteome</keyword>
<dbReference type="Proteomes" id="UP000269289">
    <property type="component" value="Unassembled WGS sequence"/>
</dbReference>
<dbReference type="EMBL" id="RFFI01000007">
    <property type="protein sequence ID" value="RMI13954.1"/>
    <property type="molecule type" value="Genomic_DNA"/>
</dbReference>
<evidence type="ECO:0000313" key="1">
    <source>
        <dbReference type="EMBL" id="RMI13954.1"/>
    </source>
</evidence>
<comment type="caution">
    <text evidence="1">The sequence shown here is derived from an EMBL/GenBank/DDBJ whole genome shotgun (WGS) entry which is preliminary data.</text>
</comment>
<proteinExistence type="predicted"/>
<name>A0A3M2JLE3_9CELL</name>
<organism evidence="1 2">
    <name type="scientific">Cellulomonas triticagri</name>
    <dbReference type="NCBI Taxonomy" id="2483352"/>
    <lineage>
        <taxon>Bacteria</taxon>
        <taxon>Bacillati</taxon>
        <taxon>Actinomycetota</taxon>
        <taxon>Actinomycetes</taxon>
        <taxon>Micrococcales</taxon>
        <taxon>Cellulomonadaceae</taxon>
        <taxon>Cellulomonas</taxon>
    </lineage>
</organism>
<protein>
    <submittedName>
        <fullName evidence="1">Uncharacterized protein</fullName>
    </submittedName>
</protein>
<evidence type="ECO:0000313" key="2">
    <source>
        <dbReference type="Proteomes" id="UP000269289"/>
    </source>
</evidence>